<dbReference type="GO" id="GO:0004019">
    <property type="term" value="F:adenylosuccinate synthase activity"/>
    <property type="evidence" value="ECO:0007669"/>
    <property type="project" value="UniProtKB-EC"/>
</dbReference>
<dbReference type="InterPro" id="IPR001114">
    <property type="entry name" value="Adenylosuccinate_synthetase"/>
</dbReference>
<dbReference type="Pfam" id="PF00709">
    <property type="entry name" value="Adenylsucc_synt"/>
    <property type="match status" value="1"/>
</dbReference>
<dbReference type="RefSeq" id="WP_400879435.1">
    <property type="nucleotide sequence ID" value="NZ_JBIWXY010000001.1"/>
</dbReference>
<dbReference type="InterPro" id="IPR042110">
    <property type="entry name" value="Adenylosuccinate_synth_dom2"/>
</dbReference>
<feature type="binding site" description="in other chain" evidence="8">
    <location>
        <begin position="14"/>
        <end position="17"/>
    </location>
    <ligand>
        <name>IMP</name>
        <dbReference type="ChEBI" id="CHEBI:58053"/>
        <note>ligand shared between dimeric partners</note>
    </ligand>
</feature>
<comment type="caution">
    <text evidence="11">The sequence shown here is derived from an EMBL/GenBank/DDBJ whole genome shotgun (WGS) entry which is preliminary data.</text>
</comment>
<dbReference type="Gene3D" id="3.40.440.10">
    <property type="entry name" value="Adenylosuccinate Synthetase, subunit A, domain 1"/>
    <property type="match status" value="1"/>
</dbReference>
<dbReference type="CDD" id="cd03108">
    <property type="entry name" value="AdSS"/>
    <property type="match status" value="1"/>
</dbReference>
<sequence>MSKNVVVIGTQWGDEGKGKIVDWLTDHAQGVVRFQGGHNAGHTLVIGQGASQKEYKLNLVPSGIVREGVNCYIGNGVVLDASHLLFEIDGLEKAGLEVRNRLKVSPGCPLILDYHVRLDKAREAAREPGRKIGTTGKGIGPTYEDKVARRALRVYDLFYPERFAEKLREVLDYHNFVLTKYLNAEAVDFQQQLDSALSKAALLQPLVTDISAALYDANKAGQNLLFEGAQGTLLDVDHGTYPYVTSSNCISGQAAAGTGVGPSMLHYVLGITKAYTTRVGGGPFPSELDIETEDTPGFQMSDKGREIGTVTKRKRRCGWFDAAALRRSARINGLTGLCITKLDVLDGIKELNICTGYELDGKPVDLLPVGADDVARCKPVYETLPGWDENTFGVSRWEDLPQNARNYLKRLEALCEVPVDIVSTGPERDETIVLRHPFGV</sequence>
<keyword evidence="8" id="KW-0963">Cytoplasm</keyword>
<keyword evidence="7 8" id="KW-0342">GTP-binding</keyword>
<feature type="binding site" description="in other chain" evidence="8">
    <location>
        <position position="230"/>
    </location>
    <ligand>
        <name>IMP</name>
        <dbReference type="ChEBI" id="CHEBI:58053"/>
        <note>ligand shared between dimeric partners</note>
    </ligand>
</feature>
<feature type="binding site" evidence="8">
    <location>
        <begin position="341"/>
        <end position="343"/>
    </location>
    <ligand>
        <name>GTP</name>
        <dbReference type="ChEBI" id="CHEBI:37565"/>
    </ligand>
</feature>
<evidence type="ECO:0000256" key="3">
    <source>
        <dbReference type="ARBA" id="ARBA00022723"/>
    </source>
</evidence>
<feature type="binding site" description="in other chain" evidence="8">
    <location>
        <position position="313"/>
    </location>
    <ligand>
        <name>IMP</name>
        <dbReference type="ChEBI" id="CHEBI:58053"/>
        <note>ligand shared between dimeric partners</note>
    </ligand>
</feature>
<feature type="binding site" description="in other chain" evidence="8">
    <location>
        <position position="135"/>
    </location>
    <ligand>
        <name>IMP</name>
        <dbReference type="ChEBI" id="CHEBI:58053"/>
        <note>ligand shared between dimeric partners</note>
    </ligand>
</feature>
<feature type="binding site" evidence="8">
    <location>
        <position position="149"/>
    </location>
    <ligand>
        <name>IMP</name>
        <dbReference type="ChEBI" id="CHEBI:58053"/>
        <note>ligand shared between dimeric partners</note>
    </ligand>
</feature>
<accession>A0ABW8GK20</accession>
<keyword evidence="12" id="KW-1185">Reference proteome</keyword>
<dbReference type="PANTHER" id="PTHR11846:SF0">
    <property type="entry name" value="ADENYLOSUCCINATE SYNTHETASE"/>
    <property type="match status" value="1"/>
</dbReference>
<feature type="binding site" evidence="8">
    <location>
        <begin position="13"/>
        <end position="19"/>
    </location>
    <ligand>
        <name>GTP</name>
        <dbReference type="ChEBI" id="CHEBI:37565"/>
    </ligand>
</feature>
<evidence type="ECO:0000256" key="4">
    <source>
        <dbReference type="ARBA" id="ARBA00022741"/>
    </source>
</evidence>
<evidence type="ECO:0000256" key="8">
    <source>
        <dbReference type="HAMAP-Rule" id="MF_00011"/>
    </source>
</evidence>
<reference evidence="11 12" key="1">
    <citation type="submission" date="2024-11" db="EMBL/GenBank/DDBJ databases">
        <authorList>
            <person name="Kaparullina E.N."/>
            <person name="Delegan Y.A."/>
            <person name="Doronina N.V."/>
        </authorList>
    </citation>
    <scope>NUCLEOTIDE SEQUENCE [LARGE SCALE GENOMIC DNA]</scope>
    <source>
        <strain evidence="11 12">7sh_L</strain>
    </source>
</reference>
<dbReference type="HAMAP" id="MF_00011">
    <property type="entry name" value="Adenylosucc_synth"/>
    <property type="match status" value="1"/>
</dbReference>
<comment type="similarity">
    <text evidence="8 10">Belongs to the adenylosuccinate synthetase family.</text>
</comment>
<feature type="active site" description="Proton donor" evidence="8">
    <location>
        <position position="42"/>
    </location>
</feature>
<comment type="cofactor">
    <cofactor evidence="8">
        <name>Mg(2+)</name>
        <dbReference type="ChEBI" id="CHEBI:18420"/>
    </cofactor>
    <text evidence="8">Binds 1 Mg(2+) ion per subunit.</text>
</comment>
<feature type="binding site" description="in other chain" evidence="8">
    <location>
        <begin position="39"/>
        <end position="42"/>
    </location>
    <ligand>
        <name>IMP</name>
        <dbReference type="ChEBI" id="CHEBI:58053"/>
        <note>ligand shared between dimeric partners</note>
    </ligand>
</feature>
<evidence type="ECO:0000313" key="11">
    <source>
        <dbReference type="EMBL" id="MFJ5445323.1"/>
    </source>
</evidence>
<evidence type="ECO:0000256" key="9">
    <source>
        <dbReference type="PROSITE-ProRule" id="PRU10134"/>
    </source>
</evidence>
<dbReference type="NCBIfam" id="TIGR00184">
    <property type="entry name" value="purA"/>
    <property type="match status" value="1"/>
</dbReference>
<comment type="subcellular location">
    <subcellularLocation>
        <location evidence="8">Cytoplasm</location>
    </subcellularLocation>
</comment>
<feature type="binding site" evidence="8">
    <location>
        <begin position="41"/>
        <end position="43"/>
    </location>
    <ligand>
        <name>GTP</name>
        <dbReference type="ChEBI" id="CHEBI:37565"/>
    </ligand>
</feature>
<evidence type="ECO:0000256" key="7">
    <source>
        <dbReference type="ARBA" id="ARBA00023134"/>
    </source>
</evidence>
<feature type="binding site" evidence="8">
    <location>
        <position position="41"/>
    </location>
    <ligand>
        <name>Mg(2+)</name>
        <dbReference type="ChEBI" id="CHEBI:18420"/>
    </ligand>
</feature>
<dbReference type="PROSITE" id="PS00513">
    <property type="entry name" value="ADENYLOSUCCIN_SYN_2"/>
    <property type="match status" value="1"/>
</dbReference>
<gene>
    <name evidence="8" type="primary">purA</name>
    <name evidence="11" type="ORF">ACIKP9_03700</name>
</gene>
<dbReference type="InterPro" id="IPR042111">
    <property type="entry name" value="Adenylosuccinate_synth_dom3"/>
</dbReference>
<evidence type="ECO:0000256" key="10">
    <source>
        <dbReference type="RuleBase" id="RU000520"/>
    </source>
</evidence>
<dbReference type="InterPro" id="IPR033128">
    <property type="entry name" value="Adenylosuccin_syn_Lys_AS"/>
</dbReference>
<keyword evidence="3 8" id="KW-0479">Metal-binding</keyword>
<comment type="function">
    <text evidence="8">Plays an important role in the de novo pathway of purine nucleotide biosynthesis. Catalyzes the first committed step in the biosynthesis of AMP from IMP.</text>
</comment>
<dbReference type="InterPro" id="IPR018220">
    <property type="entry name" value="Adenylosuccin_syn_GTP-bd"/>
</dbReference>
<keyword evidence="6 8" id="KW-0460">Magnesium</keyword>
<dbReference type="NCBIfam" id="NF002223">
    <property type="entry name" value="PRK01117.1"/>
    <property type="match status" value="1"/>
</dbReference>
<dbReference type="PROSITE" id="PS01266">
    <property type="entry name" value="ADENYLOSUCCIN_SYN_1"/>
    <property type="match status" value="1"/>
</dbReference>
<evidence type="ECO:0000256" key="1">
    <source>
        <dbReference type="ARBA" id="ARBA00011738"/>
    </source>
</evidence>
<dbReference type="EMBL" id="JBIWXY010000001">
    <property type="protein sequence ID" value="MFJ5445323.1"/>
    <property type="molecule type" value="Genomic_DNA"/>
</dbReference>
<dbReference type="Gene3D" id="3.90.170.10">
    <property type="entry name" value="Adenylosuccinate Synthetase, subunit A, domain 3"/>
    <property type="match status" value="1"/>
</dbReference>
<feature type="active site" evidence="9">
    <location>
        <position position="146"/>
    </location>
</feature>
<dbReference type="SUPFAM" id="SSF52540">
    <property type="entry name" value="P-loop containing nucleoside triphosphate hydrolases"/>
    <property type="match status" value="1"/>
</dbReference>
<feature type="binding site" evidence="8">
    <location>
        <position position="14"/>
    </location>
    <ligand>
        <name>Mg(2+)</name>
        <dbReference type="ChEBI" id="CHEBI:18420"/>
    </ligand>
</feature>
<dbReference type="InterPro" id="IPR027417">
    <property type="entry name" value="P-loop_NTPase"/>
</dbReference>
<proteinExistence type="inferred from homology"/>
<evidence type="ECO:0000313" key="12">
    <source>
        <dbReference type="Proteomes" id="UP001617669"/>
    </source>
</evidence>
<keyword evidence="4 8" id="KW-0547">Nucleotide-binding</keyword>
<dbReference type="Proteomes" id="UP001617669">
    <property type="component" value="Unassembled WGS sequence"/>
</dbReference>
<evidence type="ECO:0000256" key="6">
    <source>
        <dbReference type="ARBA" id="ARBA00022842"/>
    </source>
</evidence>
<feature type="binding site" evidence="8">
    <location>
        <position position="315"/>
    </location>
    <ligand>
        <name>GTP</name>
        <dbReference type="ChEBI" id="CHEBI:37565"/>
    </ligand>
</feature>
<dbReference type="EC" id="6.3.4.4" evidence="8 10"/>
<feature type="binding site" evidence="8">
    <location>
        <begin position="309"/>
        <end position="315"/>
    </location>
    <ligand>
        <name>substrate</name>
    </ligand>
</feature>
<evidence type="ECO:0000256" key="5">
    <source>
        <dbReference type="ARBA" id="ARBA00022755"/>
    </source>
</evidence>
<keyword evidence="2 8" id="KW-0436">Ligase</keyword>
<comment type="subunit">
    <text evidence="1 8">Homodimer.</text>
</comment>
<organism evidence="11 12">
    <name type="scientific">Methylobacillus methanolivorans</name>
    <dbReference type="NCBI Taxonomy" id="1848927"/>
    <lineage>
        <taxon>Bacteria</taxon>
        <taxon>Pseudomonadati</taxon>
        <taxon>Pseudomonadota</taxon>
        <taxon>Betaproteobacteria</taxon>
        <taxon>Nitrosomonadales</taxon>
        <taxon>Methylophilaceae</taxon>
        <taxon>Methylobacillus</taxon>
    </lineage>
</organism>
<feature type="binding site" evidence="8">
    <location>
        <begin position="423"/>
        <end position="425"/>
    </location>
    <ligand>
        <name>GTP</name>
        <dbReference type="ChEBI" id="CHEBI:37565"/>
    </ligand>
</feature>
<dbReference type="SMART" id="SM00788">
    <property type="entry name" value="Adenylsucc_synt"/>
    <property type="match status" value="1"/>
</dbReference>
<dbReference type="PANTHER" id="PTHR11846">
    <property type="entry name" value="ADENYLOSUCCINATE SYNTHETASE"/>
    <property type="match status" value="1"/>
</dbReference>
<feature type="binding site" description="in other chain" evidence="8">
    <location>
        <position position="245"/>
    </location>
    <ligand>
        <name>IMP</name>
        <dbReference type="ChEBI" id="CHEBI:58053"/>
        <note>ligand shared between dimeric partners</note>
    </ligand>
</feature>
<dbReference type="Gene3D" id="1.10.300.10">
    <property type="entry name" value="Adenylosuccinate Synthetase, subunit A, domain 2"/>
    <property type="match status" value="1"/>
</dbReference>
<evidence type="ECO:0000256" key="2">
    <source>
        <dbReference type="ARBA" id="ARBA00022598"/>
    </source>
</evidence>
<feature type="active site" description="Proton acceptor" evidence="8">
    <location>
        <position position="14"/>
    </location>
</feature>
<name>A0ABW8GK20_9PROT</name>
<protein>
    <recommendedName>
        <fullName evidence="8 10">Adenylosuccinate synthetase</fullName>
        <shortName evidence="8">AMPSase</shortName>
        <shortName evidence="8">AdSS</shortName>
        <ecNumber evidence="8 10">6.3.4.4</ecNumber>
    </recommendedName>
    <alternativeName>
        <fullName evidence="8">IMP--aspartate ligase</fullName>
    </alternativeName>
</protein>
<comment type="catalytic activity">
    <reaction evidence="8 10">
        <text>IMP + L-aspartate + GTP = N(6)-(1,2-dicarboxyethyl)-AMP + GDP + phosphate + 2 H(+)</text>
        <dbReference type="Rhea" id="RHEA:15753"/>
        <dbReference type="ChEBI" id="CHEBI:15378"/>
        <dbReference type="ChEBI" id="CHEBI:29991"/>
        <dbReference type="ChEBI" id="CHEBI:37565"/>
        <dbReference type="ChEBI" id="CHEBI:43474"/>
        <dbReference type="ChEBI" id="CHEBI:57567"/>
        <dbReference type="ChEBI" id="CHEBI:58053"/>
        <dbReference type="ChEBI" id="CHEBI:58189"/>
        <dbReference type="EC" id="6.3.4.4"/>
    </reaction>
</comment>
<comment type="pathway">
    <text evidence="8 10">Purine metabolism; AMP biosynthesis via de novo pathway; AMP from IMP: step 1/2.</text>
</comment>
<dbReference type="InterPro" id="IPR042109">
    <property type="entry name" value="Adenylosuccinate_synth_dom1"/>
</dbReference>
<keyword evidence="5 8" id="KW-0658">Purine biosynthesis</keyword>